<dbReference type="GeneID" id="26516156"/>
<dbReference type="RefSeq" id="YP_009187499.1">
    <property type="nucleotide sequence ID" value="NC_028657.1"/>
</dbReference>
<reference evidence="1 2" key="1">
    <citation type="submission" date="2015-10" db="EMBL/GenBank/DDBJ databases">
        <title>Complete Genome Sequence of the Pseudomonas phage YMC11/02/R656_PAE_BP.</title>
        <authorList>
            <person name="Jeon J."/>
            <person name="Yong D."/>
            <person name="Lee K."/>
        </authorList>
    </citation>
    <scope>NUCLEOTIDE SEQUENCE [LARGE SCALE GENOMIC DNA]</scope>
</reference>
<evidence type="ECO:0000313" key="2">
    <source>
        <dbReference type="Proteomes" id="UP000201818"/>
    </source>
</evidence>
<sequence length="228" mass="26651">MKGDERRRTIYQHQGYKLRSYTELMWARLMDAADIFYLYEPHLIQVEGCKYLPDFYLPAADIYLEVKGTRPTEIEVAKADQTRKSTGRPVVFLVSRPQSDTRGFMNCYLLVPRNEEWVEMSLDWLGQIFLTAAGEGAWLKAILSVREDILDCLRPASEVVDEVLLEMMGRSEAEDYLRLTHRRTNDDRCSVDRELSMSDRGIAWWRNRYFPAVMECAESDPEEMRASK</sequence>
<protein>
    <recommendedName>
        <fullName evidence="3">Endonuclease</fullName>
    </recommendedName>
</protein>
<accession>A0A0S2SYE7</accession>
<proteinExistence type="predicted"/>
<evidence type="ECO:0008006" key="3">
    <source>
        <dbReference type="Google" id="ProtNLM"/>
    </source>
</evidence>
<dbReference type="KEGG" id="vg:26516156"/>
<name>A0A0S2SYE7_9CAUD</name>
<dbReference type="EMBL" id="KT968831">
    <property type="protein sequence ID" value="ALP47923.1"/>
    <property type="molecule type" value="Genomic_DNA"/>
</dbReference>
<keyword evidence="2" id="KW-1185">Reference proteome</keyword>
<dbReference type="Proteomes" id="UP000201818">
    <property type="component" value="Segment"/>
</dbReference>
<organism evidence="1 2">
    <name type="scientific">Pseudomonas phage YMC11/02/R656</name>
    <dbReference type="NCBI Taxonomy" id="1755689"/>
    <lineage>
        <taxon>Viruses</taxon>
        <taxon>Duplodnaviria</taxon>
        <taxon>Heunggongvirae</taxon>
        <taxon>Uroviricota</taxon>
        <taxon>Caudoviricetes</taxon>
        <taxon>Bugaksanvirus</taxon>
        <taxon>Bugaksanvirus R656</taxon>
    </lineage>
</organism>
<evidence type="ECO:0000313" key="1">
    <source>
        <dbReference type="EMBL" id="ALP47923.1"/>
    </source>
</evidence>
<gene>
    <name evidence="1" type="ORF">BPPAER656_01020</name>
</gene>
<dbReference type="Gene3D" id="3.40.91.30">
    <property type="match status" value="1"/>
</dbReference>